<dbReference type="Proteomes" id="UP000251075">
    <property type="component" value="Unassembled WGS sequence"/>
</dbReference>
<dbReference type="GO" id="GO:0006813">
    <property type="term" value="P:potassium ion transport"/>
    <property type="evidence" value="ECO:0007669"/>
    <property type="project" value="InterPro"/>
</dbReference>
<dbReference type="InterPro" id="IPR004680">
    <property type="entry name" value="Cit_transptr-like_dom"/>
</dbReference>
<feature type="transmembrane region" description="Helical" evidence="7">
    <location>
        <begin position="6"/>
        <end position="21"/>
    </location>
</feature>
<dbReference type="InterPro" id="IPR006037">
    <property type="entry name" value="RCK_C"/>
</dbReference>
<evidence type="ECO:0000259" key="8">
    <source>
        <dbReference type="PROSITE" id="PS51202"/>
    </source>
</evidence>
<dbReference type="AlphaFoldDB" id="A0A364P2C5"/>
<dbReference type="CDD" id="cd01115">
    <property type="entry name" value="SLC13_permease"/>
    <property type="match status" value="1"/>
</dbReference>
<keyword evidence="6 7" id="KW-0472">Membrane</keyword>
<feature type="transmembrane region" description="Helical" evidence="7">
    <location>
        <begin position="472"/>
        <end position="493"/>
    </location>
</feature>
<dbReference type="Pfam" id="PF03600">
    <property type="entry name" value="CitMHS"/>
    <property type="match status" value="1"/>
</dbReference>
<dbReference type="EMBL" id="PGTO01000002">
    <property type="protein sequence ID" value="RAU23436.1"/>
    <property type="molecule type" value="Genomic_DNA"/>
</dbReference>
<evidence type="ECO:0000256" key="3">
    <source>
        <dbReference type="ARBA" id="ARBA00022692"/>
    </source>
</evidence>
<keyword evidence="2" id="KW-0813">Transport</keyword>
<sequence>MTVQQGLAFAILIGTIGLFAWDKLRYDLVAMLSLSAGLISGIVPPDKAFHGFSDPVVVVVAAALVVSAGIERSGIIERLVGPLGRLKSPDALIGTLSALVMVLSAFMKNIGALAIFIPLALRLAKANNIPASQVLMPLSFASLVGGLMTLIGTSPNIIVSRVREDLTGHPYTMFDFTPVGLGICLCAIAFLTFAWRVLPKDRQGAASAEARFRIEDYLAEVRILPQSPLIGATVVDLEQLFSGGALTVVTILRDHGRRYVPGGNWEFSENDILMVEGDPMAIKPLLESAGLAMVEGGHGLVGEDMVIMEAVVMPNSLLVGTTIVQNALRRQYGIAVLAISRGGRHLVDRLRQIEFLAGDVLVVEGVNDTLPKTLSQLGCLPLAQRNIRFTSRSGAILPITIALAAMLLVALGILPVAPAFFLAAVVMIVLRCLPLREAYEAVHWPIIILLGGLIPISDAIKSTGASDLLAGWLAMAASQVPAPVAVGLVLLASMLLAPFLHHAATVLLMGPVAAAMAVKLGLAMDPFLMAVAVGAACDFLTPIGHQCNTLVMGVGGYRFGDYWRLGLPLSLIVVVVGTFLVLTVWPIGL</sequence>
<dbReference type="RefSeq" id="WP_112142634.1">
    <property type="nucleotide sequence ID" value="NZ_PGTO01000002.1"/>
</dbReference>
<feature type="domain" description="RCK C-terminal" evidence="8">
    <location>
        <begin position="205"/>
        <end position="291"/>
    </location>
</feature>
<feature type="transmembrane region" description="Helical" evidence="7">
    <location>
        <begin position="565"/>
        <end position="587"/>
    </location>
</feature>
<comment type="subcellular location">
    <subcellularLocation>
        <location evidence="1">Membrane</location>
        <topology evidence="1">Multi-pass membrane protein</topology>
    </subcellularLocation>
</comment>
<dbReference type="InterPro" id="IPR036721">
    <property type="entry name" value="RCK_C_sf"/>
</dbReference>
<dbReference type="PANTHER" id="PTHR43652:SF2">
    <property type="entry name" value="BASIC AMINO ACID ANTIPORTER YFCC-RELATED"/>
    <property type="match status" value="1"/>
</dbReference>
<evidence type="ECO:0000313" key="9">
    <source>
        <dbReference type="EMBL" id="RAU23436.1"/>
    </source>
</evidence>
<dbReference type="OrthoDB" id="9809303at2"/>
<evidence type="ECO:0000256" key="2">
    <source>
        <dbReference type="ARBA" id="ARBA00022448"/>
    </source>
</evidence>
<evidence type="ECO:0000256" key="7">
    <source>
        <dbReference type="SAM" id="Phobius"/>
    </source>
</evidence>
<gene>
    <name evidence="9" type="ORF">CU669_04730</name>
</gene>
<dbReference type="GO" id="GO:0008324">
    <property type="term" value="F:monoatomic cation transmembrane transporter activity"/>
    <property type="evidence" value="ECO:0007669"/>
    <property type="project" value="InterPro"/>
</dbReference>
<feature type="domain" description="RCK C-terminal" evidence="8">
    <location>
        <begin position="295"/>
        <end position="380"/>
    </location>
</feature>
<comment type="caution">
    <text evidence="9">The sequence shown here is derived from an EMBL/GenBank/DDBJ whole genome shotgun (WGS) entry which is preliminary data.</text>
</comment>
<evidence type="ECO:0000256" key="4">
    <source>
        <dbReference type="ARBA" id="ARBA00022737"/>
    </source>
</evidence>
<dbReference type="PROSITE" id="PS51202">
    <property type="entry name" value="RCK_C"/>
    <property type="match status" value="2"/>
</dbReference>
<feature type="transmembrane region" description="Helical" evidence="7">
    <location>
        <begin position="91"/>
        <end position="117"/>
    </location>
</feature>
<evidence type="ECO:0000256" key="6">
    <source>
        <dbReference type="ARBA" id="ARBA00023136"/>
    </source>
</evidence>
<dbReference type="Pfam" id="PF02080">
    <property type="entry name" value="TrkA_C"/>
    <property type="match status" value="2"/>
</dbReference>
<dbReference type="GO" id="GO:0005886">
    <property type="term" value="C:plasma membrane"/>
    <property type="evidence" value="ECO:0007669"/>
    <property type="project" value="TreeGrafter"/>
</dbReference>
<feature type="transmembrane region" description="Helical" evidence="7">
    <location>
        <begin position="441"/>
        <end position="460"/>
    </location>
</feature>
<feature type="transmembrane region" description="Helical" evidence="7">
    <location>
        <begin position="179"/>
        <end position="198"/>
    </location>
</feature>
<keyword evidence="4" id="KW-0677">Repeat</keyword>
<evidence type="ECO:0000313" key="10">
    <source>
        <dbReference type="Proteomes" id="UP000251075"/>
    </source>
</evidence>
<protein>
    <submittedName>
        <fullName evidence="9">SLC13 family permease</fullName>
    </submittedName>
</protein>
<dbReference type="InterPro" id="IPR051679">
    <property type="entry name" value="DASS-Related_Transporters"/>
</dbReference>
<feature type="transmembrane region" description="Helical" evidence="7">
    <location>
        <begin position="499"/>
        <end position="520"/>
    </location>
</feature>
<feature type="transmembrane region" description="Helical" evidence="7">
    <location>
        <begin position="28"/>
        <end position="45"/>
    </location>
</feature>
<organism evidence="9 10">
    <name type="scientific">Paramagnetospirillum kuznetsovii</name>
    <dbReference type="NCBI Taxonomy" id="2053833"/>
    <lineage>
        <taxon>Bacteria</taxon>
        <taxon>Pseudomonadati</taxon>
        <taxon>Pseudomonadota</taxon>
        <taxon>Alphaproteobacteria</taxon>
        <taxon>Rhodospirillales</taxon>
        <taxon>Magnetospirillaceae</taxon>
        <taxon>Paramagnetospirillum</taxon>
    </lineage>
</organism>
<proteinExistence type="predicted"/>
<feature type="transmembrane region" description="Helical" evidence="7">
    <location>
        <begin position="138"/>
        <end position="159"/>
    </location>
</feature>
<name>A0A364P2C5_9PROT</name>
<dbReference type="SUPFAM" id="SSF116726">
    <property type="entry name" value="TrkA C-terminal domain-like"/>
    <property type="match status" value="2"/>
</dbReference>
<keyword evidence="3 7" id="KW-0812">Transmembrane</keyword>
<evidence type="ECO:0000256" key="1">
    <source>
        <dbReference type="ARBA" id="ARBA00004141"/>
    </source>
</evidence>
<dbReference type="Gene3D" id="3.30.70.1450">
    <property type="entry name" value="Regulator of K+ conductance, C-terminal domain"/>
    <property type="match status" value="2"/>
</dbReference>
<dbReference type="PANTHER" id="PTHR43652">
    <property type="entry name" value="BASIC AMINO ACID ANTIPORTER YFCC-RELATED"/>
    <property type="match status" value="1"/>
</dbReference>
<evidence type="ECO:0000256" key="5">
    <source>
        <dbReference type="ARBA" id="ARBA00022989"/>
    </source>
</evidence>
<keyword evidence="5 7" id="KW-1133">Transmembrane helix</keyword>
<keyword evidence="10" id="KW-1185">Reference proteome</keyword>
<accession>A0A364P2C5</accession>
<reference evidence="9 10" key="1">
    <citation type="submission" date="2017-11" db="EMBL/GenBank/DDBJ databases">
        <title>Draft genome sequence of magnetotactic bacterium Magnetospirillum kuznetsovii LBB-42.</title>
        <authorList>
            <person name="Grouzdev D.S."/>
            <person name="Rysina M.S."/>
            <person name="Baslerov R.V."/>
            <person name="Koziaeva V."/>
        </authorList>
    </citation>
    <scope>NUCLEOTIDE SEQUENCE [LARGE SCALE GENOMIC DNA]</scope>
    <source>
        <strain evidence="9 10">LBB-42</strain>
    </source>
</reference>
<feature type="transmembrane region" description="Helical" evidence="7">
    <location>
        <begin position="396"/>
        <end position="429"/>
    </location>
</feature>
<feature type="transmembrane region" description="Helical" evidence="7">
    <location>
        <begin position="527"/>
        <end position="545"/>
    </location>
</feature>